<gene>
    <name evidence="1" type="ORF">EVJ48_10220</name>
</gene>
<evidence type="ECO:0000313" key="1">
    <source>
        <dbReference type="EMBL" id="RZV36600.1"/>
    </source>
</evidence>
<proteinExistence type="predicted"/>
<accession>A0A520X5X8</accession>
<organism evidence="1 2">
    <name type="scientific">Candidatus Acidulodesulfobacterium acidiphilum</name>
    <dbReference type="NCBI Taxonomy" id="2597224"/>
    <lineage>
        <taxon>Bacteria</taxon>
        <taxon>Deltaproteobacteria</taxon>
        <taxon>Candidatus Acidulodesulfobacterales</taxon>
        <taxon>Candidatus Acidulodesulfobacterium</taxon>
    </lineage>
</organism>
<comment type="caution">
    <text evidence="1">The sequence shown here is derived from an EMBL/GenBank/DDBJ whole genome shotgun (WGS) entry which is preliminary data.</text>
</comment>
<reference evidence="1 2" key="1">
    <citation type="submission" date="2019-01" db="EMBL/GenBank/DDBJ databases">
        <title>Insights into ecological role of a new deltaproteobacterial order Candidatus Sinidesulfobacterales (Sva0485) by metagenomics and metatranscriptomics.</title>
        <authorList>
            <person name="Tan S."/>
            <person name="Liu J."/>
            <person name="Fang Y."/>
            <person name="Hedlund B."/>
            <person name="Lian Z.-H."/>
            <person name="Huang L.-Y."/>
            <person name="Li J.-T."/>
            <person name="Huang L.-N."/>
            <person name="Li W.-J."/>
            <person name="Jiang H.-C."/>
            <person name="Dong H.-L."/>
            <person name="Shu W.-S."/>
        </authorList>
    </citation>
    <scope>NUCLEOTIDE SEQUENCE [LARGE SCALE GENOMIC DNA]</scope>
    <source>
        <strain evidence="1">AP4</strain>
    </source>
</reference>
<feature type="non-terminal residue" evidence="1">
    <location>
        <position position="61"/>
    </location>
</feature>
<dbReference type="Proteomes" id="UP000322454">
    <property type="component" value="Unassembled WGS sequence"/>
</dbReference>
<dbReference type="AlphaFoldDB" id="A0A520X5X8"/>
<protein>
    <submittedName>
        <fullName evidence="1">Uncharacterized protein</fullName>
    </submittedName>
</protein>
<name>A0A520X5X8_9DELT</name>
<sequence>MKKINNIIFTAVLAVIFAFGIGAASGSSAYAFQGGHFMKHSAMTKKTSKKAKKGSGSKSKK</sequence>
<dbReference type="EMBL" id="SHMQ01000060">
    <property type="protein sequence ID" value="RZV36600.1"/>
    <property type="molecule type" value="Genomic_DNA"/>
</dbReference>
<evidence type="ECO:0000313" key="2">
    <source>
        <dbReference type="Proteomes" id="UP000322454"/>
    </source>
</evidence>